<dbReference type="SUPFAM" id="SSF50242">
    <property type="entry name" value="TIMP-like"/>
    <property type="match status" value="1"/>
</dbReference>
<comment type="subcellular location">
    <subcellularLocation>
        <location evidence="1">Secreted</location>
    </subcellularLocation>
</comment>
<evidence type="ECO:0000313" key="7">
    <source>
        <dbReference type="Proteomes" id="UP000024635"/>
    </source>
</evidence>
<accession>A0A016VH32</accession>
<feature type="disulfide bond" evidence="5">
    <location>
        <begin position="18"/>
        <end position="88"/>
    </location>
</feature>
<dbReference type="GO" id="GO:0031012">
    <property type="term" value="C:extracellular matrix"/>
    <property type="evidence" value="ECO:0007669"/>
    <property type="project" value="TreeGrafter"/>
</dbReference>
<dbReference type="OrthoDB" id="6041373at2759"/>
<reference evidence="7" key="1">
    <citation type="journal article" date="2015" name="Nat. Genet.">
        <title>The genome and transcriptome of the zoonotic hookworm Ancylostoma ceylanicum identify infection-specific gene families.</title>
        <authorList>
            <person name="Schwarz E.M."/>
            <person name="Hu Y."/>
            <person name="Antoshechkin I."/>
            <person name="Miller M.M."/>
            <person name="Sternberg P.W."/>
            <person name="Aroian R.V."/>
        </authorList>
    </citation>
    <scope>NUCLEOTIDE SEQUENCE</scope>
    <source>
        <strain evidence="7">HY135</strain>
    </source>
</reference>
<evidence type="ECO:0000256" key="1">
    <source>
        <dbReference type="ARBA" id="ARBA00004613"/>
    </source>
</evidence>
<evidence type="ECO:0000256" key="4">
    <source>
        <dbReference type="PIRSR" id="PIRSR601820-1"/>
    </source>
</evidence>
<feature type="binding site" evidence="4">
    <location>
        <position position="18"/>
    </location>
    <ligand>
        <name>Zn(2+)</name>
        <dbReference type="ChEBI" id="CHEBI:29105"/>
        <note>ligand shared with metalloproteinase partner</note>
    </ligand>
</feature>
<dbReference type="Proteomes" id="UP000024635">
    <property type="component" value="Unassembled WGS sequence"/>
</dbReference>
<sequence length="165" mass="18444">MIIVLILFTTCIAWTNACFCSPAQSTKESFCKADWVSHVKVLGTAKYGSKNPLNDITYLLEHKHVFKLPEKVKKLPSEVQTAASDSACGIKLKTGEEYLVAGSMWENGYFFTYRCGQIVQDGVTPSPDAFGMPIEWANVSNKTKSLLRTINCDNHRTTTNEKLDR</sequence>
<evidence type="ECO:0000256" key="3">
    <source>
        <dbReference type="ARBA" id="ARBA00023157"/>
    </source>
</evidence>
<dbReference type="CDD" id="cd03577">
    <property type="entry name" value="NTR_TIMP_like"/>
    <property type="match status" value="1"/>
</dbReference>
<keyword evidence="7" id="KW-1185">Reference proteome</keyword>
<feature type="disulfide bond" evidence="5">
    <location>
        <begin position="20"/>
        <end position="115"/>
    </location>
</feature>
<keyword evidence="3 5" id="KW-1015">Disulfide bond</keyword>
<dbReference type="GO" id="GO:0008191">
    <property type="term" value="F:metalloendopeptidase inhibitor activity"/>
    <property type="evidence" value="ECO:0007669"/>
    <property type="project" value="InterPro"/>
</dbReference>
<dbReference type="AlphaFoldDB" id="A0A016VH32"/>
<protein>
    <submittedName>
        <fullName evidence="6">Uncharacterized protein</fullName>
    </submittedName>
</protein>
<organism evidence="6 7">
    <name type="scientific">Ancylostoma ceylanicum</name>
    <dbReference type="NCBI Taxonomy" id="53326"/>
    <lineage>
        <taxon>Eukaryota</taxon>
        <taxon>Metazoa</taxon>
        <taxon>Ecdysozoa</taxon>
        <taxon>Nematoda</taxon>
        <taxon>Chromadorea</taxon>
        <taxon>Rhabditida</taxon>
        <taxon>Rhabditina</taxon>
        <taxon>Rhabditomorpha</taxon>
        <taxon>Strongyloidea</taxon>
        <taxon>Ancylostomatidae</taxon>
        <taxon>Ancylostomatinae</taxon>
        <taxon>Ancylostoma</taxon>
    </lineage>
</organism>
<gene>
    <name evidence="6" type="primary">Acey_s0010.g841</name>
    <name evidence="6" type="ORF">Y032_0010g841</name>
</gene>
<dbReference type="InterPro" id="IPR008993">
    <property type="entry name" value="TIMP-like_OB-fold"/>
</dbReference>
<dbReference type="SMART" id="SM00206">
    <property type="entry name" value="NTR"/>
    <property type="match status" value="1"/>
</dbReference>
<evidence type="ECO:0000313" key="6">
    <source>
        <dbReference type="EMBL" id="EYC26576.1"/>
    </source>
</evidence>
<keyword evidence="4" id="KW-0479">Metal-binding</keyword>
<proteinExistence type="predicted"/>
<evidence type="ECO:0000256" key="5">
    <source>
        <dbReference type="PIRSR" id="PIRSR601820-3"/>
    </source>
</evidence>
<dbReference type="PANTHER" id="PTHR11844:SF25">
    <property type="entry name" value="NTR DOMAIN-CONTAINING PROTEIN"/>
    <property type="match status" value="1"/>
</dbReference>
<dbReference type="GO" id="GO:0002020">
    <property type="term" value="F:protease binding"/>
    <property type="evidence" value="ECO:0007669"/>
    <property type="project" value="TreeGrafter"/>
</dbReference>
<dbReference type="GO" id="GO:0005615">
    <property type="term" value="C:extracellular space"/>
    <property type="evidence" value="ECO:0007669"/>
    <property type="project" value="TreeGrafter"/>
</dbReference>
<dbReference type="GO" id="GO:0051045">
    <property type="term" value="P:negative regulation of membrane protein ectodomain proteolysis"/>
    <property type="evidence" value="ECO:0007669"/>
    <property type="project" value="TreeGrafter"/>
</dbReference>
<comment type="caution">
    <text evidence="6">The sequence shown here is derived from an EMBL/GenBank/DDBJ whole genome shotgun (WGS) entry which is preliminary data.</text>
</comment>
<dbReference type="GO" id="GO:0046872">
    <property type="term" value="F:metal ion binding"/>
    <property type="evidence" value="ECO:0007669"/>
    <property type="project" value="UniProtKB-KW"/>
</dbReference>
<keyword evidence="2" id="KW-0964">Secreted</keyword>
<dbReference type="InterPro" id="IPR001134">
    <property type="entry name" value="Netrin_domain"/>
</dbReference>
<keyword evidence="4" id="KW-0862">Zinc</keyword>
<name>A0A016VH32_9BILA</name>
<dbReference type="Gene3D" id="2.40.50.120">
    <property type="match status" value="1"/>
</dbReference>
<dbReference type="PANTHER" id="PTHR11844">
    <property type="entry name" value="METALLOPROTEASE INHIBITOR"/>
    <property type="match status" value="1"/>
</dbReference>
<dbReference type="STRING" id="53326.A0A016VH32"/>
<dbReference type="Pfam" id="PF00965">
    <property type="entry name" value="TIMP"/>
    <property type="match status" value="1"/>
</dbReference>
<dbReference type="PROSITE" id="PS50189">
    <property type="entry name" value="NTR"/>
    <property type="match status" value="1"/>
</dbReference>
<dbReference type="EMBL" id="JARK01001346">
    <property type="protein sequence ID" value="EYC26576.1"/>
    <property type="molecule type" value="Genomic_DNA"/>
</dbReference>
<evidence type="ECO:0000256" key="2">
    <source>
        <dbReference type="ARBA" id="ARBA00022525"/>
    </source>
</evidence>
<dbReference type="InterPro" id="IPR001820">
    <property type="entry name" value="TIMP"/>
</dbReference>